<accession>A0A3N4LU50</accession>
<evidence type="ECO:0000313" key="1">
    <source>
        <dbReference type="EMBL" id="RPB26397.1"/>
    </source>
</evidence>
<sequence>MYLLNAHCVCSPHMTRLARTSGSSDDFLGQLGTDCKIDIASYLAIRTRTRVDPSQIPRTNRHKHYIAIQDVQSKTHIFVPSNYVLTRAVKENRSTVCHSSANTTFPNEQQQLLYQPIFYLLLDNSVGEATLCLLTKLTKYTTKRSRVTS</sequence>
<reference evidence="1 2" key="1">
    <citation type="journal article" date="2018" name="Nat. Ecol. Evol.">
        <title>Pezizomycetes genomes reveal the molecular basis of ectomycorrhizal truffle lifestyle.</title>
        <authorList>
            <person name="Murat C."/>
            <person name="Payen T."/>
            <person name="Noel B."/>
            <person name="Kuo A."/>
            <person name="Morin E."/>
            <person name="Chen J."/>
            <person name="Kohler A."/>
            <person name="Krizsan K."/>
            <person name="Balestrini R."/>
            <person name="Da Silva C."/>
            <person name="Montanini B."/>
            <person name="Hainaut M."/>
            <person name="Levati E."/>
            <person name="Barry K.W."/>
            <person name="Belfiori B."/>
            <person name="Cichocki N."/>
            <person name="Clum A."/>
            <person name="Dockter R.B."/>
            <person name="Fauchery L."/>
            <person name="Guy J."/>
            <person name="Iotti M."/>
            <person name="Le Tacon F."/>
            <person name="Lindquist E.A."/>
            <person name="Lipzen A."/>
            <person name="Malagnac F."/>
            <person name="Mello A."/>
            <person name="Molinier V."/>
            <person name="Miyauchi S."/>
            <person name="Poulain J."/>
            <person name="Riccioni C."/>
            <person name="Rubini A."/>
            <person name="Sitrit Y."/>
            <person name="Splivallo R."/>
            <person name="Traeger S."/>
            <person name="Wang M."/>
            <person name="Zifcakova L."/>
            <person name="Wipf D."/>
            <person name="Zambonelli A."/>
            <person name="Paolocci F."/>
            <person name="Nowrousian M."/>
            <person name="Ottonello S."/>
            <person name="Baldrian P."/>
            <person name="Spatafora J.W."/>
            <person name="Henrissat B."/>
            <person name="Nagy L.G."/>
            <person name="Aury J.M."/>
            <person name="Wincker P."/>
            <person name="Grigoriev I.V."/>
            <person name="Bonfante P."/>
            <person name="Martin F.M."/>
        </authorList>
    </citation>
    <scope>NUCLEOTIDE SEQUENCE [LARGE SCALE GENOMIC DNA]</scope>
    <source>
        <strain evidence="1 2">ATCC MYA-4762</strain>
    </source>
</reference>
<dbReference type="AlphaFoldDB" id="A0A3N4LU50"/>
<name>A0A3N4LU50_9PEZI</name>
<proteinExistence type="predicted"/>
<dbReference type="EMBL" id="ML121535">
    <property type="protein sequence ID" value="RPB26397.1"/>
    <property type="molecule type" value="Genomic_DNA"/>
</dbReference>
<gene>
    <name evidence="1" type="ORF">L211DRAFT_717557</name>
</gene>
<organism evidence="1 2">
    <name type="scientific">Terfezia boudieri ATCC MYA-4762</name>
    <dbReference type="NCBI Taxonomy" id="1051890"/>
    <lineage>
        <taxon>Eukaryota</taxon>
        <taxon>Fungi</taxon>
        <taxon>Dikarya</taxon>
        <taxon>Ascomycota</taxon>
        <taxon>Pezizomycotina</taxon>
        <taxon>Pezizomycetes</taxon>
        <taxon>Pezizales</taxon>
        <taxon>Pezizaceae</taxon>
        <taxon>Terfezia</taxon>
    </lineage>
</organism>
<evidence type="ECO:0000313" key="2">
    <source>
        <dbReference type="Proteomes" id="UP000267821"/>
    </source>
</evidence>
<keyword evidence="2" id="KW-1185">Reference proteome</keyword>
<protein>
    <submittedName>
        <fullName evidence="1">Uncharacterized protein</fullName>
    </submittedName>
</protein>
<dbReference type="InParanoid" id="A0A3N4LU50"/>
<dbReference type="Proteomes" id="UP000267821">
    <property type="component" value="Unassembled WGS sequence"/>
</dbReference>